<keyword evidence="1" id="KW-0732">Signal</keyword>
<dbReference type="OrthoDB" id="3634998at2759"/>
<sequence>MLFTKLFAVTCLSLCPVSSFSLPQTNTPTCTAATRQTILEGIPNGFNAVAPGASAAFIASLPLIPSCSLTLFINGLPGLQVAPDASTTRNSALLVRQAFLRVTPSVPASVDSGNGTTRSELEIDTGLLHTIALPVTFHAGLVFNYLDNCTIESVVGILTVPTSVLGIPILMPDVVAAVQELASQAAAMS</sequence>
<dbReference type="AlphaFoldDB" id="A0A9Q8P8C4"/>
<dbReference type="EMBL" id="CP090166">
    <property type="protein sequence ID" value="UJO17085.1"/>
    <property type="molecule type" value="Genomic_DNA"/>
</dbReference>
<dbReference type="KEGG" id="ffu:CLAFUR5_04413"/>
<feature type="chain" id="PRO_5040510845" evidence="1">
    <location>
        <begin position="20"/>
        <end position="189"/>
    </location>
</feature>
<dbReference type="GeneID" id="71984291"/>
<name>A0A9Q8P8C4_PASFU</name>
<keyword evidence="3" id="KW-1185">Reference proteome</keyword>
<organism evidence="2 3">
    <name type="scientific">Passalora fulva</name>
    <name type="common">Tomato leaf mold</name>
    <name type="synonym">Cladosporium fulvum</name>
    <dbReference type="NCBI Taxonomy" id="5499"/>
    <lineage>
        <taxon>Eukaryota</taxon>
        <taxon>Fungi</taxon>
        <taxon>Dikarya</taxon>
        <taxon>Ascomycota</taxon>
        <taxon>Pezizomycotina</taxon>
        <taxon>Dothideomycetes</taxon>
        <taxon>Dothideomycetidae</taxon>
        <taxon>Mycosphaerellales</taxon>
        <taxon>Mycosphaerellaceae</taxon>
        <taxon>Fulvia</taxon>
    </lineage>
</organism>
<feature type="signal peptide" evidence="1">
    <location>
        <begin position="1"/>
        <end position="19"/>
    </location>
</feature>
<dbReference type="Proteomes" id="UP000756132">
    <property type="component" value="Chromosome 4"/>
</dbReference>
<dbReference type="RefSeq" id="XP_047761451.1">
    <property type="nucleotide sequence ID" value="XM_047903561.1"/>
</dbReference>
<evidence type="ECO:0000313" key="2">
    <source>
        <dbReference type="EMBL" id="UJO17085.1"/>
    </source>
</evidence>
<reference evidence="2" key="1">
    <citation type="submission" date="2021-12" db="EMBL/GenBank/DDBJ databases">
        <authorList>
            <person name="Zaccaron A."/>
            <person name="Stergiopoulos I."/>
        </authorList>
    </citation>
    <scope>NUCLEOTIDE SEQUENCE</scope>
    <source>
        <strain evidence="2">Race5_Kim</strain>
    </source>
</reference>
<reference evidence="2" key="2">
    <citation type="journal article" date="2022" name="Microb. Genom.">
        <title>A chromosome-scale genome assembly of the tomato pathogen Cladosporium fulvum reveals a compartmentalized genome architecture and the presence of a dispensable chromosome.</title>
        <authorList>
            <person name="Zaccaron A.Z."/>
            <person name="Chen L.H."/>
            <person name="Samaras A."/>
            <person name="Stergiopoulos I."/>
        </authorList>
    </citation>
    <scope>NUCLEOTIDE SEQUENCE</scope>
    <source>
        <strain evidence="2">Race5_Kim</strain>
    </source>
</reference>
<evidence type="ECO:0000256" key="1">
    <source>
        <dbReference type="SAM" id="SignalP"/>
    </source>
</evidence>
<protein>
    <submittedName>
        <fullName evidence="2">Uncharacterized protein</fullName>
    </submittedName>
</protein>
<proteinExistence type="predicted"/>
<evidence type="ECO:0000313" key="3">
    <source>
        <dbReference type="Proteomes" id="UP000756132"/>
    </source>
</evidence>
<gene>
    <name evidence="2" type="ORF">CLAFUR5_04413</name>
</gene>
<accession>A0A9Q8P8C4</accession>